<dbReference type="RefSeq" id="WP_045039001.1">
    <property type="nucleotide sequence ID" value="NZ_JZSR01000090.1"/>
</dbReference>
<evidence type="ECO:0000256" key="7">
    <source>
        <dbReference type="ARBA" id="ARBA00023016"/>
    </source>
</evidence>
<dbReference type="EMBL" id="PYOP01000077">
    <property type="protein sequence ID" value="PSW88154.1"/>
    <property type="molecule type" value="Genomic_DNA"/>
</dbReference>
<keyword evidence="2" id="KW-1277">Toxin-antitoxin system</keyword>
<evidence type="ECO:0000256" key="2">
    <source>
        <dbReference type="ARBA" id="ARBA00022649"/>
    </source>
</evidence>
<dbReference type="InterPro" id="IPR038570">
    <property type="entry name" value="HicA_sf"/>
</dbReference>
<dbReference type="Pfam" id="PF07927">
    <property type="entry name" value="HicA_toxin"/>
    <property type="match status" value="1"/>
</dbReference>
<evidence type="ECO:0000256" key="6">
    <source>
        <dbReference type="ARBA" id="ARBA00022884"/>
    </source>
</evidence>
<dbReference type="Gene3D" id="3.30.920.30">
    <property type="entry name" value="Hypothetical protein"/>
    <property type="match status" value="1"/>
</dbReference>
<sequence>MGKQEKLEAKLLTRPKDFTWSELESLLGRLGFDLIKGKGSRRKFYHKDSKILINLHEPHPEKVLKRYMIDQVIEKLEELGEFNG</sequence>
<reference evidence="8 9" key="1">
    <citation type="submission" date="2018-03" db="EMBL/GenBank/DDBJ databases">
        <title>Whole genome sequencing of Histamine producing bacteria.</title>
        <authorList>
            <person name="Butler K."/>
        </authorList>
    </citation>
    <scope>NUCLEOTIDE SEQUENCE [LARGE SCALE GENOMIC DNA]</scope>
    <source>
        <strain evidence="8 9">ATCC 51761</strain>
    </source>
</reference>
<keyword evidence="5" id="KW-0378">Hydrolase</keyword>
<evidence type="ECO:0000313" key="9">
    <source>
        <dbReference type="Proteomes" id="UP000241190"/>
    </source>
</evidence>
<keyword evidence="3" id="KW-0540">Nuclease</keyword>
<gene>
    <name evidence="8" type="ORF">C9J52_20450</name>
</gene>
<name>A0ABX5GM28_9GAMM</name>
<keyword evidence="7" id="KW-0346">Stress response</keyword>
<comment type="caution">
    <text evidence="8">The sequence shown here is derived from an EMBL/GenBank/DDBJ whole genome shotgun (WGS) entry which is preliminary data.</text>
</comment>
<proteinExistence type="inferred from homology"/>
<comment type="similarity">
    <text evidence="1">Belongs to the HicA mRNA interferase family.</text>
</comment>
<organism evidence="8 9">
    <name type="scientific">Photobacterium iliopiscarium</name>
    <dbReference type="NCBI Taxonomy" id="56192"/>
    <lineage>
        <taxon>Bacteria</taxon>
        <taxon>Pseudomonadati</taxon>
        <taxon>Pseudomonadota</taxon>
        <taxon>Gammaproteobacteria</taxon>
        <taxon>Vibrionales</taxon>
        <taxon>Vibrionaceae</taxon>
        <taxon>Photobacterium</taxon>
    </lineage>
</organism>
<dbReference type="InterPro" id="IPR012933">
    <property type="entry name" value="HicA_mRNA_interferase"/>
</dbReference>
<evidence type="ECO:0000256" key="1">
    <source>
        <dbReference type="ARBA" id="ARBA00006620"/>
    </source>
</evidence>
<keyword evidence="6" id="KW-0694">RNA-binding</keyword>
<protein>
    <submittedName>
        <fullName evidence="8">Type II toxin-antitoxin system HicA family toxin</fullName>
    </submittedName>
</protein>
<evidence type="ECO:0000256" key="4">
    <source>
        <dbReference type="ARBA" id="ARBA00022759"/>
    </source>
</evidence>
<keyword evidence="9" id="KW-1185">Reference proteome</keyword>
<evidence type="ECO:0000313" key="8">
    <source>
        <dbReference type="EMBL" id="PSW88154.1"/>
    </source>
</evidence>
<dbReference type="Proteomes" id="UP000241190">
    <property type="component" value="Unassembled WGS sequence"/>
</dbReference>
<dbReference type="SUPFAM" id="SSF54786">
    <property type="entry name" value="YcfA/nrd intein domain"/>
    <property type="match status" value="1"/>
</dbReference>
<evidence type="ECO:0000256" key="3">
    <source>
        <dbReference type="ARBA" id="ARBA00022722"/>
    </source>
</evidence>
<accession>A0ABX5GM28</accession>
<keyword evidence="4" id="KW-0255">Endonuclease</keyword>
<evidence type="ECO:0000256" key="5">
    <source>
        <dbReference type="ARBA" id="ARBA00022801"/>
    </source>
</evidence>